<protein>
    <submittedName>
        <fullName evidence="3">NTR domain-containing protein</fullName>
    </submittedName>
</protein>
<keyword evidence="2" id="KW-1185">Reference proteome</keyword>
<reference evidence="3" key="1">
    <citation type="submission" date="2017-02" db="UniProtKB">
        <authorList>
            <consortium name="WormBaseParasite"/>
        </authorList>
    </citation>
    <scope>IDENTIFICATION</scope>
</reference>
<evidence type="ECO:0000313" key="1">
    <source>
        <dbReference type="EMBL" id="VDD87992.1"/>
    </source>
</evidence>
<dbReference type="InterPro" id="IPR016187">
    <property type="entry name" value="CTDL_fold"/>
</dbReference>
<dbReference type="EMBL" id="UXUI01007516">
    <property type="protein sequence ID" value="VDD87992.1"/>
    <property type="molecule type" value="Genomic_DNA"/>
</dbReference>
<evidence type="ECO:0000313" key="2">
    <source>
        <dbReference type="Proteomes" id="UP000274131"/>
    </source>
</evidence>
<name>A0A0N4V0I3_ENTVE</name>
<dbReference type="SUPFAM" id="SSF56436">
    <property type="entry name" value="C-type lectin-like"/>
    <property type="match status" value="1"/>
</dbReference>
<proteinExistence type="predicted"/>
<sequence>MYISQKLQIAVCIGRDYTSDYWKLVSPCPSIYNYRLLTGPFSGYNNASRSCKMESPSMYLLTISHLFELQFAAEQARCDLGEEKFLLGLRYIDGDIRFEDGTSVEAVKSLYNFSDEVMGPNTCFSVGTEEGMNKLC</sequence>
<accession>A0A0N4V0I3</accession>
<organism evidence="3">
    <name type="scientific">Enterobius vermicularis</name>
    <name type="common">Human pinworm</name>
    <dbReference type="NCBI Taxonomy" id="51028"/>
    <lineage>
        <taxon>Eukaryota</taxon>
        <taxon>Metazoa</taxon>
        <taxon>Ecdysozoa</taxon>
        <taxon>Nematoda</taxon>
        <taxon>Chromadorea</taxon>
        <taxon>Rhabditida</taxon>
        <taxon>Spirurina</taxon>
        <taxon>Oxyuridomorpha</taxon>
        <taxon>Oxyuroidea</taxon>
        <taxon>Oxyuridae</taxon>
        <taxon>Enterobius</taxon>
    </lineage>
</organism>
<reference evidence="1 2" key="2">
    <citation type="submission" date="2018-10" db="EMBL/GenBank/DDBJ databases">
        <authorList>
            <consortium name="Pathogen Informatics"/>
        </authorList>
    </citation>
    <scope>NUCLEOTIDE SEQUENCE [LARGE SCALE GENOMIC DNA]</scope>
</reference>
<gene>
    <name evidence="1" type="ORF">EVEC_LOCUS3135</name>
</gene>
<dbReference type="AlphaFoldDB" id="A0A0N4V0I3"/>
<evidence type="ECO:0000313" key="3">
    <source>
        <dbReference type="WBParaSite" id="EVEC_0000342701-mRNA-1"/>
    </source>
</evidence>
<dbReference type="Proteomes" id="UP000274131">
    <property type="component" value="Unassembled WGS sequence"/>
</dbReference>
<dbReference type="WBParaSite" id="EVEC_0000342701-mRNA-1">
    <property type="protein sequence ID" value="EVEC_0000342701-mRNA-1"/>
    <property type="gene ID" value="EVEC_0000342701"/>
</dbReference>